<reference evidence="1 2" key="2">
    <citation type="journal article" date="2022" name="Mol. Ecol. Resour.">
        <title>The genomes of chicory, endive, great burdock and yacon provide insights into Asteraceae paleo-polyploidization history and plant inulin production.</title>
        <authorList>
            <person name="Fan W."/>
            <person name="Wang S."/>
            <person name="Wang H."/>
            <person name="Wang A."/>
            <person name="Jiang F."/>
            <person name="Liu H."/>
            <person name="Zhao H."/>
            <person name="Xu D."/>
            <person name="Zhang Y."/>
        </authorList>
    </citation>
    <scope>NUCLEOTIDE SEQUENCE [LARGE SCALE GENOMIC DNA]</scope>
    <source>
        <strain evidence="2">cv. Niubang</strain>
    </source>
</reference>
<name>A0ACB9CN91_ARCLA</name>
<keyword evidence="2" id="KW-1185">Reference proteome</keyword>
<gene>
    <name evidence="1" type="ORF">L6452_15230</name>
</gene>
<evidence type="ECO:0000313" key="1">
    <source>
        <dbReference type="EMBL" id="KAI3735720.1"/>
    </source>
</evidence>
<dbReference type="Proteomes" id="UP001055879">
    <property type="component" value="Linkage Group LG04"/>
</dbReference>
<comment type="caution">
    <text evidence="1">The sequence shown here is derived from an EMBL/GenBank/DDBJ whole genome shotgun (WGS) entry which is preliminary data.</text>
</comment>
<proteinExistence type="predicted"/>
<reference evidence="2" key="1">
    <citation type="journal article" date="2022" name="Mol. Ecol. Resour.">
        <title>The genomes of chicory, endive, great burdock and yacon provide insights into Asteraceae palaeo-polyploidization history and plant inulin production.</title>
        <authorList>
            <person name="Fan W."/>
            <person name="Wang S."/>
            <person name="Wang H."/>
            <person name="Wang A."/>
            <person name="Jiang F."/>
            <person name="Liu H."/>
            <person name="Zhao H."/>
            <person name="Xu D."/>
            <person name="Zhang Y."/>
        </authorList>
    </citation>
    <scope>NUCLEOTIDE SEQUENCE [LARGE SCALE GENOMIC DNA]</scope>
    <source>
        <strain evidence="2">cv. Niubang</strain>
    </source>
</reference>
<protein>
    <submittedName>
        <fullName evidence="1">Uncharacterized protein</fullName>
    </submittedName>
</protein>
<accession>A0ACB9CN91</accession>
<organism evidence="1 2">
    <name type="scientific">Arctium lappa</name>
    <name type="common">Greater burdock</name>
    <name type="synonym">Lappa major</name>
    <dbReference type="NCBI Taxonomy" id="4217"/>
    <lineage>
        <taxon>Eukaryota</taxon>
        <taxon>Viridiplantae</taxon>
        <taxon>Streptophyta</taxon>
        <taxon>Embryophyta</taxon>
        <taxon>Tracheophyta</taxon>
        <taxon>Spermatophyta</taxon>
        <taxon>Magnoliopsida</taxon>
        <taxon>eudicotyledons</taxon>
        <taxon>Gunneridae</taxon>
        <taxon>Pentapetalae</taxon>
        <taxon>asterids</taxon>
        <taxon>campanulids</taxon>
        <taxon>Asterales</taxon>
        <taxon>Asteraceae</taxon>
        <taxon>Carduoideae</taxon>
        <taxon>Cardueae</taxon>
        <taxon>Arctiinae</taxon>
        <taxon>Arctium</taxon>
    </lineage>
</organism>
<evidence type="ECO:0000313" key="2">
    <source>
        <dbReference type="Proteomes" id="UP001055879"/>
    </source>
</evidence>
<sequence length="200" mass="21055">MVFRSCLAISVVGNKVVGHGGQRLRTRFKQVGVLLDGAARVWESRSVFVVQSSIGEIDGGAKLHGVARSPSMDTGNPSNTTVSMIVGGSIPIVIEEDSSGDCVAQNPNSTNVSLNLPVNKFFVMQEKSGIGPVAGDPVDGGDGKLKAKSSVFERLTGGHKAYTNVSYASLLKHFAVRGDKGLEFFPLLEKGATRVELPVA</sequence>
<dbReference type="EMBL" id="CM042050">
    <property type="protein sequence ID" value="KAI3735720.1"/>
    <property type="molecule type" value="Genomic_DNA"/>
</dbReference>